<gene>
    <name evidence="1" type="ORF">ACFS7Z_07045</name>
</gene>
<reference evidence="2" key="1">
    <citation type="journal article" date="2019" name="Int. J. Syst. Evol. Microbiol.">
        <title>The Global Catalogue of Microorganisms (GCM) 10K type strain sequencing project: providing services to taxonomists for standard genome sequencing and annotation.</title>
        <authorList>
            <consortium name="The Broad Institute Genomics Platform"/>
            <consortium name="The Broad Institute Genome Sequencing Center for Infectious Disease"/>
            <person name="Wu L."/>
            <person name="Ma J."/>
        </authorList>
    </citation>
    <scope>NUCLEOTIDE SEQUENCE [LARGE SCALE GENOMIC DNA]</scope>
    <source>
        <strain evidence="2">KCTC 23984</strain>
    </source>
</reference>
<dbReference type="Proteomes" id="UP001597641">
    <property type="component" value="Unassembled WGS sequence"/>
</dbReference>
<name>A0ABW6BQV0_9BACT</name>
<proteinExistence type="predicted"/>
<sequence length="130" mass="15155">MEKGNNMNQAGKEKLASHSIAGKAATTTTVLAEKFSYNHNYLMKKISNLACSTEFKEQNFHKWFYVDRENDCLRDEYLVTLSGLTALGMGYRKHREYSKELEELVNAFAHQQTRLNMFRAIRRVKEQIDL</sequence>
<protein>
    <submittedName>
        <fullName evidence="1">Uncharacterized protein</fullName>
    </submittedName>
</protein>
<evidence type="ECO:0000313" key="2">
    <source>
        <dbReference type="Proteomes" id="UP001597641"/>
    </source>
</evidence>
<dbReference type="RefSeq" id="WP_377482763.1">
    <property type="nucleotide sequence ID" value="NZ_JBHUOX010000004.1"/>
</dbReference>
<organism evidence="1 2">
    <name type="scientific">Pontibacter toksunensis</name>
    <dbReference type="NCBI Taxonomy" id="1332631"/>
    <lineage>
        <taxon>Bacteria</taxon>
        <taxon>Pseudomonadati</taxon>
        <taxon>Bacteroidota</taxon>
        <taxon>Cytophagia</taxon>
        <taxon>Cytophagales</taxon>
        <taxon>Hymenobacteraceae</taxon>
        <taxon>Pontibacter</taxon>
    </lineage>
</organism>
<accession>A0ABW6BQV0</accession>
<evidence type="ECO:0000313" key="1">
    <source>
        <dbReference type="EMBL" id="MFD3000110.1"/>
    </source>
</evidence>
<comment type="caution">
    <text evidence="1">The sequence shown here is derived from an EMBL/GenBank/DDBJ whole genome shotgun (WGS) entry which is preliminary data.</text>
</comment>
<keyword evidence="2" id="KW-1185">Reference proteome</keyword>
<dbReference type="EMBL" id="JBHUOX010000004">
    <property type="protein sequence ID" value="MFD3000110.1"/>
    <property type="molecule type" value="Genomic_DNA"/>
</dbReference>